<dbReference type="AlphaFoldDB" id="A0A6C0GT47"/>
<keyword evidence="1" id="KW-1133">Transmembrane helix</keyword>
<feature type="transmembrane region" description="Helical" evidence="1">
    <location>
        <begin position="187"/>
        <end position="208"/>
    </location>
</feature>
<protein>
    <submittedName>
        <fullName evidence="2">DUF2238 domain-containing protein</fullName>
    </submittedName>
</protein>
<dbReference type="InterPro" id="IPR014509">
    <property type="entry name" value="YjdF-like"/>
</dbReference>
<dbReference type="RefSeq" id="WP_162447280.1">
    <property type="nucleotide sequence ID" value="NZ_CP048222.1"/>
</dbReference>
<organism evidence="2 3">
    <name type="scientific">Rhodocytophaga rosea</name>
    <dbReference type="NCBI Taxonomy" id="2704465"/>
    <lineage>
        <taxon>Bacteria</taxon>
        <taxon>Pseudomonadati</taxon>
        <taxon>Bacteroidota</taxon>
        <taxon>Cytophagia</taxon>
        <taxon>Cytophagales</taxon>
        <taxon>Rhodocytophagaceae</taxon>
        <taxon>Rhodocytophaga</taxon>
    </lineage>
</organism>
<dbReference type="KEGG" id="rhoz:GXP67_34140"/>
<evidence type="ECO:0000313" key="2">
    <source>
        <dbReference type="EMBL" id="QHT71341.1"/>
    </source>
</evidence>
<sequence>MTSATSPYRIKIGYNAFLVILCLVFACIWIWSLMHTSDAGNWLMENSTVVLFIGVLIFTYPYFKFSDLSYLLFFIFFLLHLYGSQYTYPHNPLGEWLQGLTGSARNPYDRIVHFCFGLLLAYPMRELCLNYIKTSSTLAWILPVVFSLSFGALYEVIEWLLASLVSPQKSADFLGMQNDQWDAQKDMALAFVGSFCGVSLISISKKLIGPRSAITR</sequence>
<keyword evidence="1" id="KW-0812">Transmembrane</keyword>
<proteinExistence type="predicted"/>
<feature type="transmembrane region" description="Helical" evidence="1">
    <location>
        <begin position="12"/>
        <end position="31"/>
    </location>
</feature>
<reference evidence="2 3" key="1">
    <citation type="submission" date="2020-01" db="EMBL/GenBank/DDBJ databases">
        <authorList>
            <person name="Kim M.K."/>
        </authorList>
    </citation>
    <scope>NUCLEOTIDE SEQUENCE [LARGE SCALE GENOMIC DNA]</scope>
    <source>
        <strain evidence="2 3">172606-1</strain>
    </source>
</reference>
<feature type="transmembrane region" description="Helical" evidence="1">
    <location>
        <begin position="70"/>
        <end position="88"/>
    </location>
</feature>
<dbReference type="Pfam" id="PF09997">
    <property type="entry name" value="DUF2238"/>
    <property type="match status" value="1"/>
</dbReference>
<dbReference type="Proteomes" id="UP000480178">
    <property type="component" value="Chromosome"/>
</dbReference>
<feature type="transmembrane region" description="Helical" evidence="1">
    <location>
        <begin position="137"/>
        <end position="157"/>
    </location>
</feature>
<keyword evidence="3" id="KW-1185">Reference proteome</keyword>
<evidence type="ECO:0000313" key="3">
    <source>
        <dbReference type="Proteomes" id="UP000480178"/>
    </source>
</evidence>
<evidence type="ECO:0000256" key="1">
    <source>
        <dbReference type="SAM" id="Phobius"/>
    </source>
</evidence>
<feature type="transmembrane region" description="Helical" evidence="1">
    <location>
        <begin position="108"/>
        <end position="125"/>
    </location>
</feature>
<feature type="transmembrane region" description="Helical" evidence="1">
    <location>
        <begin position="43"/>
        <end position="63"/>
    </location>
</feature>
<dbReference type="PIRSF" id="PIRSF020606">
    <property type="entry name" value="UCP020606"/>
    <property type="match status" value="1"/>
</dbReference>
<gene>
    <name evidence="2" type="ORF">GXP67_34140</name>
</gene>
<keyword evidence="1" id="KW-0472">Membrane</keyword>
<name>A0A6C0GT47_9BACT</name>
<dbReference type="EMBL" id="CP048222">
    <property type="protein sequence ID" value="QHT71341.1"/>
    <property type="molecule type" value="Genomic_DNA"/>
</dbReference>
<accession>A0A6C0GT47</accession>
<dbReference type="InterPro" id="IPR058534">
    <property type="entry name" value="YjdF"/>
</dbReference>